<organism evidence="4 5">
    <name type="scientific">Sphingobium amiense</name>
    <dbReference type="NCBI Taxonomy" id="135719"/>
    <lineage>
        <taxon>Bacteria</taxon>
        <taxon>Pseudomonadati</taxon>
        <taxon>Pseudomonadota</taxon>
        <taxon>Alphaproteobacteria</taxon>
        <taxon>Sphingomonadales</taxon>
        <taxon>Sphingomonadaceae</taxon>
        <taxon>Sphingobium</taxon>
    </lineage>
</organism>
<keyword evidence="2" id="KW-0560">Oxidoreductase</keyword>
<dbReference type="PIRSF" id="PIRSF000126">
    <property type="entry name" value="11-beta-HSD1"/>
    <property type="match status" value="1"/>
</dbReference>
<keyword evidence="5" id="KW-1185">Reference proteome</keyword>
<dbReference type="GO" id="GO:0016491">
    <property type="term" value="F:oxidoreductase activity"/>
    <property type="evidence" value="ECO:0007669"/>
    <property type="project" value="UniProtKB-KW"/>
</dbReference>
<gene>
    <name evidence="4" type="ORF">SAMIE_1004930</name>
</gene>
<evidence type="ECO:0000256" key="1">
    <source>
        <dbReference type="ARBA" id="ARBA00006484"/>
    </source>
</evidence>
<evidence type="ECO:0000313" key="4">
    <source>
        <dbReference type="EMBL" id="BBD96992.1"/>
    </source>
</evidence>
<dbReference type="InterPro" id="IPR002347">
    <property type="entry name" value="SDR_fam"/>
</dbReference>
<protein>
    <submittedName>
        <fullName evidence="4">NAD(P)-dependent oxidoreductase</fullName>
    </submittedName>
</protein>
<dbReference type="PRINTS" id="PR00080">
    <property type="entry name" value="SDRFAMILY"/>
</dbReference>
<dbReference type="AlphaFoldDB" id="A0A494W9C2"/>
<evidence type="ECO:0000256" key="3">
    <source>
        <dbReference type="RuleBase" id="RU000363"/>
    </source>
</evidence>
<evidence type="ECO:0000256" key="2">
    <source>
        <dbReference type="ARBA" id="ARBA00023002"/>
    </source>
</evidence>
<proteinExistence type="inferred from homology"/>
<name>A0A494W9C2_9SPHN</name>
<dbReference type="SUPFAM" id="SSF51735">
    <property type="entry name" value="NAD(P)-binding Rossmann-fold domains"/>
    <property type="match status" value="1"/>
</dbReference>
<dbReference type="Proteomes" id="UP000279959">
    <property type="component" value="Chromosome"/>
</dbReference>
<dbReference type="KEGG" id="sami:SAMIE_1004930"/>
<evidence type="ECO:0000313" key="5">
    <source>
        <dbReference type="Proteomes" id="UP000279959"/>
    </source>
</evidence>
<accession>A0A494W9C2</accession>
<comment type="similarity">
    <text evidence="1 3">Belongs to the short-chain dehydrogenases/reductases (SDR) family.</text>
</comment>
<dbReference type="Pfam" id="PF00106">
    <property type="entry name" value="adh_short"/>
    <property type="match status" value="1"/>
</dbReference>
<dbReference type="EMBL" id="AP018664">
    <property type="protein sequence ID" value="BBD96992.1"/>
    <property type="molecule type" value="Genomic_DNA"/>
</dbReference>
<dbReference type="PANTHER" id="PTHR43086:SF3">
    <property type="entry name" value="NADP-DEPENDENT 3-HYDROXY ACID DEHYDROGENASE YDFG"/>
    <property type="match status" value="1"/>
</dbReference>
<sequence>MTGASAGIGAAYAECLAARGFDLVLAARRTDRLEALAETLRNKFGVAVRAATADLADADQLEAFAAEIGADDTVTLLVNNAGTSTLAPVADTSVAAAQAMTDLNIRALVRLTMAVLPGMKDRDRGAIVNIGSVLGFRSLPVSTIYSATKAYVMLFTRGLIDELAGTNVSVQLVAPAATATDLWDISGVPLSALDPAIVMTVEAMVDAALAGLDAGETITMPSVEEADRLIADFDASTLALLGASQKSAPASRYLNVTA</sequence>
<dbReference type="PANTHER" id="PTHR43086">
    <property type="entry name" value="VERY-LONG-CHAIN 3-OXOOACYL-COA REDUCTASE"/>
    <property type="match status" value="1"/>
</dbReference>
<dbReference type="Gene3D" id="3.40.50.720">
    <property type="entry name" value="NAD(P)-binding Rossmann-like Domain"/>
    <property type="match status" value="1"/>
</dbReference>
<dbReference type="PRINTS" id="PR00081">
    <property type="entry name" value="GDHRDH"/>
</dbReference>
<reference evidence="4 5" key="1">
    <citation type="submission" date="2018-05" db="EMBL/GenBank/DDBJ databases">
        <title>Complete Genome Sequence of the Nonylphenol-Degrading Bacterium Sphingobium amiense DSM 16289T.</title>
        <authorList>
            <person name="Ootsuka M."/>
            <person name="Nishizawa T."/>
            <person name="Ohta H."/>
        </authorList>
    </citation>
    <scope>NUCLEOTIDE SEQUENCE [LARGE SCALE GENOMIC DNA]</scope>
    <source>
        <strain evidence="4 5">DSM 16289</strain>
    </source>
</reference>
<dbReference type="InterPro" id="IPR036291">
    <property type="entry name" value="NAD(P)-bd_dom_sf"/>
</dbReference>